<evidence type="ECO:0000256" key="2">
    <source>
        <dbReference type="ARBA" id="ARBA00022840"/>
    </source>
</evidence>
<keyword evidence="3" id="KW-0347">Helicase</keyword>
<dbReference type="Gene3D" id="1.10.10.2220">
    <property type="match status" value="1"/>
</dbReference>
<feature type="domain" description="UvrD-like helicase C-terminal" evidence="4">
    <location>
        <begin position="680"/>
        <end position="727"/>
    </location>
</feature>
<dbReference type="NCBIfam" id="TIGR01448">
    <property type="entry name" value="recD_rel"/>
    <property type="match status" value="1"/>
</dbReference>
<keyword evidence="9" id="KW-1185">Reference proteome</keyword>
<dbReference type="Pfam" id="PF18335">
    <property type="entry name" value="SH3_13"/>
    <property type="match status" value="1"/>
</dbReference>
<sequence>MAQQPSFHLDDDTSRYIKGTLIATVYHQTESLYTVARIRVKATNENYNEKEVMITGILPPLREDELYLFYGKFKDHPKYGKQYEVELFKKEMPQSKEAMIQYLSSDLFKGIGKKTAEHIVDVMGNDAITKLLEAPEYISQIPKLTEEQAKNLHGALLENRGLDQVMMAVQPYGLGPQLAMKIFQTYQDEAVTVIKNEPYRLIEDVPGIGFHRADEIAKGNGMQVNHPERIQAACLFLLRDQGTDLGHSYLPMEDLLEGVRKLLADGKDTVDEMSIFREVQDMETEKRLIIKEKVVYLPSLYFAERGFAQKMNTLLQNQKSDYDLPDEKLEDELSALEKRLNMNYAKSQREAIKKALTSSLMVLTGGPGTGKTTVIKGIVELYSEIHGISLNPEDYRGKKEPFPVLLVAPTGRAAKRMTESTGIPAHTIHRLLGWKGGGHFEKNEDEPIEGKLLIVDEMSMVDIWLAYSLSKALPEQIQIIFVGDEDQLPSVGPGQVLKDLLQTEHIPQTRLIDIYRQSEGSSIIRLAHEMKNGQVPEDLLIPQNDRRFFPCSGEHVFQAILQVCENAIKKGYTSRDIQVLAPMYKGPVGIDRLNVELQRLFNPEKQKQRQLQVANVFYRKGDKVLQLVNQPEDQVFNGDIGEIVAVIYARENTEKEDQIVISFDEIEVTYKRSEFHHFTHAFCCSIHKSQGSEYPIVVLPVVKSFYRMLKRNLLYTAITRSKEYLILCGEQEAFNWAVQRSDETERYSGLKLRLEETWLEKDNTNDTLLNETN</sequence>
<proteinExistence type="inferred from homology"/>
<dbReference type="Gene3D" id="2.30.30.940">
    <property type="match status" value="1"/>
</dbReference>
<comment type="similarity">
    <text evidence="3">Belongs to the RecD family. RecD2 subfamily.</text>
</comment>
<evidence type="ECO:0000259" key="6">
    <source>
        <dbReference type="Pfam" id="PF18335"/>
    </source>
</evidence>
<dbReference type="InterPro" id="IPR050534">
    <property type="entry name" value="Coronavir_polyprotein_1ab"/>
</dbReference>
<dbReference type="SUPFAM" id="SSF52540">
    <property type="entry name" value="P-loop containing nucleoside triphosphate hydrolases"/>
    <property type="match status" value="1"/>
</dbReference>
<feature type="domain" description="ATP-dependent RecD2 DNA helicase OB-fold" evidence="7">
    <location>
        <begin position="15"/>
        <end position="93"/>
    </location>
</feature>
<keyword evidence="3" id="KW-0413">Isomerase</keyword>
<dbReference type="Proteomes" id="UP001319060">
    <property type="component" value="Unassembled WGS sequence"/>
</dbReference>
<accession>A0ABS2ZLN2</accession>
<feature type="binding site" evidence="3">
    <location>
        <begin position="368"/>
        <end position="372"/>
    </location>
    <ligand>
        <name>ATP</name>
        <dbReference type="ChEBI" id="CHEBI:30616"/>
    </ligand>
</feature>
<keyword evidence="1 3" id="KW-0547">Nucleotide-binding</keyword>
<dbReference type="CDD" id="cd18809">
    <property type="entry name" value="SF1_C_RecD"/>
    <property type="match status" value="1"/>
</dbReference>
<dbReference type="CDD" id="cd17933">
    <property type="entry name" value="DEXSc_RecD-like"/>
    <property type="match status" value="1"/>
</dbReference>
<dbReference type="PANTHER" id="PTHR43788:SF6">
    <property type="entry name" value="DNA HELICASE B"/>
    <property type="match status" value="1"/>
</dbReference>
<keyword evidence="3" id="KW-0238">DNA-binding</keyword>
<dbReference type="InterPro" id="IPR055446">
    <property type="entry name" value="RecD2_N_OB"/>
</dbReference>
<organism evidence="8 9">
    <name type="scientific">Fictibacillus barbaricus</name>
    <dbReference type="NCBI Taxonomy" id="182136"/>
    <lineage>
        <taxon>Bacteria</taxon>
        <taxon>Bacillati</taxon>
        <taxon>Bacillota</taxon>
        <taxon>Bacilli</taxon>
        <taxon>Bacillales</taxon>
        <taxon>Fictibacillaceae</taxon>
        <taxon>Fictibacillus</taxon>
    </lineage>
</organism>
<dbReference type="Pfam" id="PF14490">
    <property type="entry name" value="HHH_RecD2"/>
    <property type="match status" value="1"/>
</dbReference>
<dbReference type="InterPro" id="IPR027417">
    <property type="entry name" value="P-loop_NTPase"/>
</dbReference>
<dbReference type="InterPro" id="IPR029493">
    <property type="entry name" value="RecD2-like_HHH"/>
</dbReference>
<dbReference type="EC" id="5.6.2.3" evidence="3"/>
<evidence type="ECO:0000259" key="5">
    <source>
        <dbReference type="Pfam" id="PF14490"/>
    </source>
</evidence>
<feature type="domain" description="ATP-dependent RecD2 DNA helicase SH3" evidence="6">
    <location>
        <begin position="593"/>
        <end position="663"/>
    </location>
</feature>
<evidence type="ECO:0000259" key="7">
    <source>
        <dbReference type="Pfam" id="PF23139"/>
    </source>
</evidence>
<name>A0ABS2ZLN2_9BACL</name>
<gene>
    <name evidence="3" type="primary">recD2</name>
    <name evidence="8" type="ORF">JYA64_19520</name>
</gene>
<dbReference type="InterPro" id="IPR041451">
    <property type="entry name" value="RecD2_SH13"/>
</dbReference>
<evidence type="ECO:0000313" key="9">
    <source>
        <dbReference type="Proteomes" id="UP001319060"/>
    </source>
</evidence>
<comment type="caution">
    <text evidence="8">The sequence shown here is derived from an EMBL/GenBank/DDBJ whole genome shotgun (WGS) entry which is preliminary data.</text>
</comment>
<dbReference type="Pfam" id="PF23139">
    <property type="entry name" value="OB_YrrC"/>
    <property type="match status" value="1"/>
</dbReference>
<dbReference type="InterPro" id="IPR006345">
    <property type="entry name" value="RecD2"/>
</dbReference>
<keyword evidence="2 3" id="KW-0067">ATP-binding</keyword>
<dbReference type="InterPro" id="IPR027785">
    <property type="entry name" value="UvrD-like_helicase_C"/>
</dbReference>
<evidence type="ECO:0000256" key="3">
    <source>
        <dbReference type="HAMAP-Rule" id="MF_01488"/>
    </source>
</evidence>
<reference evidence="8 9" key="1">
    <citation type="submission" date="2021-01" db="EMBL/GenBank/DDBJ databases">
        <title>Genome Sequencing of Type Strains.</title>
        <authorList>
            <person name="Lemaire J.F."/>
            <person name="Inderbitzin P."/>
            <person name="Collins S.B."/>
            <person name="Wespe N."/>
            <person name="Knight-Connoni V."/>
        </authorList>
    </citation>
    <scope>NUCLEOTIDE SEQUENCE [LARGE SCALE GENOMIC DNA]</scope>
    <source>
        <strain evidence="8 9">DSM 14730</strain>
    </source>
</reference>
<comment type="function">
    <text evidence="3">DNA-dependent ATPase and ATP-dependent 5'-3' DNA helicase. Has no activity on blunt DNA or DNA with 3'-overhangs, requires at least 10 bases of 5'-ssDNA for helicase activity.</text>
</comment>
<feature type="domain" description="ATP-dependent RecD2 DNA helicase-like helix-hairpin-helix" evidence="5">
    <location>
        <begin position="158"/>
        <end position="249"/>
    </location>
</feature>
<keyword evidence="3" id="KW-0378">Hydrolase</keyword>
<comment type="catalytic activity">
    <reaction evidence="3">
        <text>ATP + H2O = ADP + phosphate + H(+)</text>
        <dbReference type="Rhea" id="RHEA:13065"/>
        <dbReference type="ChEBI" id="CHEBI:15377"/>
        <dbReference type="ChEBI" id="CHEBI:15378"/>
        <dbReference type="ChEBI" id="CHEBI:30616"/>
        <dbReference type="ChEBI" id="CHEBI:43474"/>
        <dbReference type="ChEBI" id="CHEBI:456216"/>
        <dbReference type="EC" id="5.6.2.3"/>
    </reaction>
</comment>
<dbReference type="Pfam" id="PF13538">
    <property type="entry name" value="UvrD_C_2"/>
    <property type="match status" value="1"/>
</dbReference>
<dbReference type="Gene3D" id="3.40.50.300">
    <property type="entry name" value="P-loop containing nucleotide triphosphate hydrolases"/>
    <property type="match status" value="2"/>
</dbReference>
<dbReference type="HAMAP" id="MF_01488">
    <property type="entry name" value="RecD2"/>
    <property type="match status" value="1"/>
</dbReference>
<protein>
    <recommendedName>
        <fullName evidence="3">ATP-dependent RecD2 DNA helicase</fullName>
        <ecNumber evidence="3">5.6.2.3</ecNumber>
    </recommendedName>
    <alternativeName>
        <fullName evidence="3">DNA 5'-3' helicase subunit RecD2</fullName>
    </alternativeName>
</protein>
<evidence type="ECO:0000256" key="1">
    <source>
        <dbReference type="ARBA" id="ARBA00022741"/>
    </source>
</evidence>
<dbReference type="PANTHER" id="PTHR43788">
    <property type="entry name" value="DNA2/NAM7 HELICASE FAMILY MEMBER"/>
    <property type="match status" value="1"/>
</dbReference>
<dbReference type="Pfam" id="PF13245">
    <property type="entry name" value="AAA_19"/>
    <property type="match status" value="1"/>
</dbReference>
<evidence type="ECO:0000313" key="8">
    <source>
        <dbReference type="EMBL" id="MBN3547504.1"/>
    </source>
</evidence>
<dbReference type="RefSeq" id="WP_188401738.1">
    <property type="nucleotide sequence ID" value="NZ_BMCE01000001.1"/>
</dbReference>
<evidence type="ECO:0000259" key="4">
    <source>
        <dbReference type="Pfam" id="PF13538"/>
    </source>
</evidence>
<dbReference type="EMBL" id="JAFHKS010000044">
    <property type="protein sequence ID" value="MBN3547504.1"/>
    <property type="molecule type" value="Genomic_DNA"/>
</dbReference>